<sequence length="49" mass="6007">MLPLRIRLPGGTLKVKRYWHLRSDERARLVPVWKCGSTYFVWQSRRKKH</sequence>
<evidence type="ECO:0000313" key="1">
    <source>
        <dbReference type="EMBL" id="MBS9720113.1"/>
    </source>
</evidence>
<evidence type="ECO:0000313" key="2">
    <source>
        <dbReference type="Proteomes" id="UP001297272"/>
    </source>
</evidence>
<dbReference type="EMBL" id="JAFMNX010000001">
    <property type="protein sequence ID" value="MBS9720113.1"/>
    <property type="molecule type" value="Genomic_DNA"/>
</dbReference>
<organism evidence="1 2">
    <name type="scientific">Tianweitania aestuarii</name>
    <dbReference type="NCBI Taxonomy" id="2814886"/>
    <lineage>
        <taxon>Bacteria</taxon>
        <taxon>Pseudomonadati</taxon>
        <taxon>Pseudomonadota</taxon>
        <taxon>Alphaproteobacteria</taxon>
        <taxon>Hyphomicrobiales</taxon>
        <taxon>Phyllobacteriaceae</taxon>
        <taxon>Tianweitania</taxon>
    </lineage>
</organism>
<reference evidence="1 2" key="1">
    <citation type="submission" date="2021-03" db="EMBL/GenBank/DDBJ databases">
        <title>Tianweitania aestuarii sp. nov., isolated from a tidal flat.</title>
        <authorList>
            <person name="Park S."/>
            <person name="Yoon J.-H."/>
        </authorList>
    </citation>
    <scope>NUCLEOTIDE SEQUENCE [LARGE SCALE GENOMIC DNA]</scope>
    <source>
        <strain evidence="1 2">BSSL-BM11</strain>
    </source>
</reference>
<dbReference type="Proteomes" id="UP001297272">
    <property type="component" value="Unassembled WGS sequence"/>
</dbReference>
<comment type="caution">
    <text evidence="1">The sequence shown here is derived from an EMBL/GenBank/DDBJ whole genome shotgun (WGS) entry which is preliminary data.</text>
</comment>
<gene>
    <name evidence="1" type="ORF">JYU29_05355</name>
</gene>
<evidence type="ECO:0008006" key="3">
    <source>
        <dbReference type="Google" id="ProtNLM"/>
    </source>
</evidence>
<proteinExistence type="predicted"/>
<keyword evidence="2" id="KW-1185">Reference proteome</keyword>
<accession>A0ABS5RSS9</accession>
<name>A0ABS5RSS9_9HYPH</name>
<protein>
    <recommendedName>
        <fullName evidence="3">Transposase</fullName>
    </recommendedName>
</protein>
<dbReference type="RefSeq" id="WP_213984332.1">
    <property type="nucleotide sequence ID" value="NZ_JAFMNX010000001.1"/>
</dbReference>